<evidence type="ECO:0000313" key="2">
    <source>
        <dbReference type="EMBL" id="VZO35890.1"/>
    </source>
</evidence>
<gene>
    <name evidence="2" type="ORF">HALOF300_01092</name>
</gene>
<dbReference type="AlphaFoldDB" id="A0A7M4DG47"/>
<dbReference type="EMBL" id="CACRYJ010000016">
    <property type="protein sequence ID" value="VZO35890.1"/>
    <property type="molecule type" value="Genomic_DNA"/>
</dbReference>
<proteinExistence type="predicted"/>
<keyword evidence="1" id="KW-0732">Signal</keyword>
<organism evidence="2 3">
    <name type="scientific">Occultella aeris</name>
    <dbReference type="NCBI Taxonomy" id="2761496"/>
    <lineage>
        <taxon>Bacteria</taxon>
        <taxon>Bacillati</taxon>
        <taxon>Actinomycetota</taxon>
        <taxon>Actinomycetes</taxon>
        <taxon>Micrococcales</taxon>
        <taxon>Ruaniaceae</taxon>
        <taxon>Occultella</taxon>
    </lineage>
</organism>
<evidence type="ECO:0000313" key="3">
    <source>
        <dbReference type="Proteomes" id="UP000419743"/>
    </source>
</evidence>
<feature type="chain" id="PRO_5029833337" description="Lipoprotein" evidence="1">
    <location>
        <begin position="25"/>
        <end position="113"/>
    </location>
</feature>
<comment type="caution">
    <text evidence="2">The sequence shown here is derived from an EMBL/GenBank/DDBJ whole genome shotgun (WGS) entry which is preliminary data.</text>
</comment>
<evidence type="ECO:0008006" key="4">
    <source>
        <dbReference type="Google" id="ProtNLM"/>
    </source>
</evidence>
<reference evidence="2 3" key="1">
    <citation type="submission" date="2019-11" db="EMBL/GenBank/DDBJ databases">
        <authorList>
            <person name="Criscuolo A."/>
        </authorList>
    </citation>
    <scope>NUCLEOTIDE SEQUENCE [LARGE SCALE GENOMIC DNA]</scope>
    <source>
        <strain evidence="2">CIP111667</strain>
    </source>
</reference>
<keyword evidence="3" id="KW-1185">Reference proteome</keyword>
<protein>
    <recommendedName>
        <fullName evidence="4">Lipoprotein</fullName>
    </recommendedName>
</protein>
<name>A0A7M4DG47_9MICO</name>
<dbReference type="RefSeq" id="WP_156739911.1">
    <property type="nucleotide sequence ID" value="NZ_CACRYJ010000016.1"/>
</dbReference>
<dbReference type="Proteomes" id="UP000419743">
    <property type="component" value="Unassembled WGS sequence"/>
</dbReference>
<evidence type="ECO:0000256" key="1">
    <source>
        <dbReference type="SAM" id="SignalP"/>
    </source>
</evidence>
<sequence length="113" mass="11698">MDALRRLPVAVAAAILALTTAACAGPAGPPDRDPDVTGKVGTEGTTLVLVGPSDPYYEGMSLLRGDPDFLRGDQPIEAADLVDSEDVEVWVEGGCAESYPVQCEVVAVRAIGE</sequence>
<feature type="signal peptide" evidence="1">
    <location>
        <begin position="1"/>
        <end position="24"/>
    </location>
</feature>
<dbReference type="PROSITE" id="PS51257">
    <property type="entry name" value="PROKAR_LIPOPROTEIN"/>
    <property type="match status" value="1"/>
</dbReference>
<accession>A0A7M4DG47</accession>